<dbReference type="NCBIfam" id="TIGR01400">
    <property type="entry name" value="fliR"/>
    <property type="match status" value="1"/>
</dbReference>
<comment type="function">
    <text evidence="1 10">Role in flagellar biosynthesis.</text>
</comment>
<keyword evidence="7 10" id="KW-0472">Membrane</keyword>
<gene>
    <name evidence="11" type="primary">fliR_2</name>
    <name evidence="11" type="ORF">GCM10009096_07650</name>
</gene>
<feature type="transmembrane region" description="Helical" evidence="10">
    <location>
        <begin position="95"/>
        <end position="115"/>
    </location>
</feature>
<keyword evidence="6 10" id="KW-1133">Transmembrane helix</keyword>
<keyword evidence="4 10" id="KW-1003">Cell membrane</keyword>
<evidence type="ECO:0000256" key="8">
    <source>
        <dbReference type="ARBA" id="ARBA00023143"/>
    </source>
</evidence>
<keyword evidence="11" id="KW-0969">Cilium</keyword>
<comment type="subcellular location">
    <subcellularLocation>
        <location evidence="10">Cell membrane</location>
        <topology evidence="10">Multi-pass membrane protein</topology>
    </subcellularLocation>
    <subcellularLocation>
        <location evidence="10">Bacterial flagellum basal body</location>
    </subcellularLocation>
</comment>
<comment type="caution">
    <text evidence="11">The sequence shown here is derived from an EMBL/GenBank/DDBJ whole genome shotgun (WGS) entry which is preliminary data.</text>
</comment>
<feature type="transmembrane region" description="Helical" evidence="10">
    <location>
        <begin position="13"/>
        <end position="30"/>
    </location>
</feature>
<dbReference type="PANTHER" id="PTHR30065:SF8">
    <property type="entry name" value="FLAGELLAR BIOSYNTHETIC PROTEIN FLIR"/>
    <property type="match status" value="1"/>
</dbReference>
<keyword evidence="8 10" id="KW-0975">Bacterial flagellum</keyword>
<name>A0ABN1A749_9SPHN</name>
<evidence type="ECO:0000256" key="2">
    <source>
        <dbReference type="ARBA" id="ARBA00009772"/>
    </source>
</evidence>
<evidence type="ECO:0000256" key="4">
    <source>
        <dbReference type="ARBA" id="ARBA00022475"/>
    </source>
</evidence>
<evidence type="ECO:0000313" key="11">
    <source>
        <dbReference type="EMBL" id="GAA0469188.1"/>
    </source>
</evidence>
<feature type="transmembrane region" description="Helical" evidence="10">
    <location>
        <begin position="215"/>
        <end position="239"/>
    </location>
</feature>
<dbReference type="PRINTS" id="PR00953">
    <property type="entry name" value="TYPE3IMRPROT"/>
</dbReference>
<dbReference type="InterPro" id="IPR006303">
    <property type="entry name" value="FliR"/>
</dbReference>
<dbReference type="InterPro" id="IPR002010">
    <property type="entry name" value="T3SS_IM_R"/>
</dbReference>
<evidence type="ECO:0000256" key="10">
    <source>
        <dbReference type="RuleBase" id="RU362071"/>
    </source>
</evidence>
<organism evidence="11 12">
    <name type="scientific">Parasphingorhabdus litoris</name>
    <dbReference type="NCBI Taxonomy" id="394733"/>
    <lineage>
        <taxon>Bacteria</taxon>
        <taxon>Pseudomonadati</taxon>
        <taxon>Pseudomonadota</taxon>
        <taxon>Alphaproteobacteria</taxon>
        <taxon>Sphingomonadales</taxon>
        <taxon>Sphingomonadaceae</taxon>
        <taxon>Parasphingorhabdus</taxon>
    </lineage>
</organism>
<keyword evidence="11" id="KW-0966">Cell projection</keyword>
<evidence type="ECO:0000256" key="3">
    <source>
        <dbReference type="ARBA" id="ARBA00021717"/>
    </source>
</evidence>
<keyword evidence="12" id="KW-1185">Reference proteome</keyword>
<feature type="transmembrane region" description="Helical" evidence="10">
    <location>
        <begin position="174"/>
        <end position="203"/>
    </location>
</feature>
<dbReference type="Proteomes" id="UP001500713">
    <property type="component" value="Unassembled WGS sequence"/>
</dbReference>
<evidence type="ECO:0000256" key="9">
    <source>
        <dbReference type="NCBIfam" id="TIGR01400"/>
    </source>
</evidence>
<keyword evidence="11" id="KW-0282">Flagellum</keyword>
<keyword evidence="5 10" id="KW-0812">Transmembrane</keyword>
<feature type="transmembrane region" description="Helical" evidence="10">
    <location>
        <begin position="42"/>
        <end position="60"/>
    </location>
</feature>
<feature type="transmembrane region" description="Helical" evidence="10">
    <location>
        <begin position="127"/>
        <end position="153"/>
    </location>
</feature>
<proteinExistence type="inferred from homology"/>
<dbReference type="EMBL" id="BAAAEM010000002">
    <property type="protein sequence ID" value="GAA0469188.1"/>
    <property type="molecule type" value="Genomic_DNA"/>
</dbReference>
<comment type="similarity">
    <text evidence="2 10">Belongs to the FliR/MopE/SpaR family.</text>
</comment>
<dbReference type="Pfam" id="PF01311">
    <property type="entry name" value="Bac_export_1"/>
    <property type="match status" value="1"/>
</dbReference>
<protein>
    <recommendedName>
        <fullName evidence="3 9">Flagellar biosynthetic protein FliR</fullName>
    </recommendedName>
</protein>
<evidence type="ECO:0000256" key="7">
    <source>
        <dbReference type="ARBA" id="ARBA00023136"/>
    </source>
</evidence>
<reference evidence="11 12" key="1">
    <citation type="journal article" date="2019" name="Int. J. Syst. Evol. Microbiol.">
        <title>The Global Catalogue of Microorganisms (GCM) 10K type strain sequencing project: providing services to taxonomists for standard genome sequencing and annotation.</title>
        <authorList>
            <consortium name="The Broad Institute Genomics Platform"/>
            <consortium name="The Broad Institute Genome Sequencing Center for Infectious Disease"/>
            <person name="Wu L."/>
            <person name="Ma J."/>
        </authorList>
    </citation>
    <scope>NUCLEOTIDE SEQUENCE [LARGE SCALE GENOMIC DNA]</scope>
    <source>
        <strain evidence="11 12">JCM 14162</strain>
    </source>
</reference>
<feature type="transmembrane region" description="Helical" evidence="10">
    <location>
        <begin position="66"/>
        <end position="88"/>
    </location>
</feature>
<evidence type="ECO:0000256" key="6">
    <source>
        <dbReference type="ARBA" id="ARBA00022989"/>
    </source>
</evidence>
<dbReference type="RefSeq" id="WP_229956658.1">
    <property type="nucleotide sequence ID" value="NZ_BAAAEM010000002.1"/>
</dbReference>
<evidence type="ECO:0000256" key="5">
    <source>
        <dbReference type="ARBA" id="ARBA00022692"/>
    </source>
</evidence>
<accession>A0ABN1A749</accession>
<evidence type="ECO:0000256" key="1">
    <source>
        <dbReference type="ARBA" id="ARBA00002578"/>
    </source>
</evidence>
<dbReference type="PANTHER" id="PTHR30065">
    <property type="entry name" value="FLAGELLAR BIOSYNTHETIC PROTEIN FLIR"/>
    <property type="match status" value="1"/>
</dbReference>
<evidence type="ECO:0000313" key="12">
    <source>
        <dbReference type="Proteomes" id="UP001500713"/>
    </source>
</evidence>
<sequence>MIAPGFAGLEDQLWLWLFAMIRPGAAFFAAPVTGSRSVPVQLRLIIALAVGIAAVGGAGIKLPDDGLISISGVAMIAGEIIIGLAIGFTIQIGYAAAFVAGETISNAMGLGFASMSDPQTGQSTPVIGQFLSIVATLIFLAMDGHLILASTIVGSYQYMPPGSGLFAADAVLRMAYFGGSLFVAGLAIAFPVGSALLLVQIILGLLARSAPSMNLFAVGLPATLTLGLVMLAMAAPLMIDGIGQALTQSLEESDRRARGQ</sequence>